<keyword evidence="9" id="KW-1185">Reference proteome</keyword>
<evidence type="ECO:0000256" key="4">
    <source>
        <dbReference type="ARBA" id="ARBA00037621"/>
    </source>
</evidence>
<dbReference type="GO" id="GO:0043066">
    <property type="term" value="P:negative regulation of apoptotic process"/>
    <property type="evidence" value="ECO:0007669"/>
    <property type="project" value="TreeGrafter"/>
</dbReference>
<dbReference type="GO" id="GO:0045944">
    <property type="term" value="P:positive regulation of transcription by RNA polymerase II"/>
    <property type="evidence" value="ECO:0007669"/>
    <property type="project" value="TreeGrafter"/>
</dbReference>
<evidence type="ECO:0000256" key="2">
    <source>
        <dbReference type="ARBA" id="ARBA00008032"/>
    </source>
</evidence>
<protein>
    <recommendedName>
        <fullName evidence="6">Prothymosin alpha</fullName>
    </recommendedName>
</protein>
<dbReference type="Proteomes" id="UP001488838">
    <property type="component" value="Unassembled WGS sequence"/>
</dbReference>
<dbReference type="Pfam" id="PF03247">
    <property type="entry name" value="Prothymosin"/>
    <property type="match status" value="1"/>
</dbReference>
<evidence type="ECO:0000256" key="6">
    <source>
        <dbReference type="ARBA" id="ARBA00040447"/>
    </source>
</evidence>
<evidence type="ECO:0000256" key="3">
    <source>
        <dbReference type="ARBA" id="ARBA00023242"/>
    </source>
</evidence>
<feature type="compositionally biased region" description="Basic and acidic residues" evidence="7">
    <location>
        <begin position="8"/>
        <end position="18"/>
    </location>
</feature>
<evidence type="ECO:0000313" key="9">
    <source>
        <dbReference type="Proteomes" id="UP001488838"/>
    </source>
</evidence>
<gene>
    <name evidence="8" type="ORF">U0070_003072</name>
</gene>
<dbReference type="InterPro" id="IPR004931">
    <property type="entry name" value="Pro/parathymosin"/>
</dbReference>
<dbReference type="GO" id="GO:0005634">
    <property type="term" value="C:nucleus"/>
    <property type="evidence" value="ECO:0007669"/>
    <property type="project" value="UniProtKB-SubCell"/>
</dbReference>
<evidence type="ECO:0000256" key="1">
    <source>
        <dbReference type="ARBA" id="ARBA00004123"/>
    </source>
</evidence>
<evidence type="ECO:0000256" key="7">
    <source>
        <dbReference type="SAM" id="MobiDB-lite"/>
    </source>
</evidence>
<organism evidence="8 9">
    <name type="scientific">Myodes glareolus</name>
    <name type="common">Bank vole</name>
    <name type="synonym">Clethrionomys glareolus</name>
    <dbReference type="NCBI Taxonomy" id="447135"/>
    <lineage>
        <taxon>Eukaryota</taxon>
        <taxon>Metazoa</taxon>
        <taxon>Chordata</taxon>
        <taxon>Craniata</taxon>
        <taxon>Vertebrata</taxon>
        <taxon>Euteleostomi</taxon>
        <taxon>Mammalia</taxon>
        <taxon>Eutheria</taxon>
        <taxon>Euarchontoglires</taxon>
        <taxon>Glires</taxon>
        <taxon>Rodentia</taxon>
        <taxon>Myomorpha</taxon>
        <taxon>Muroidea</taxon>
        <taxon>Cricetidae</taxon>
        <taxon>Arvicolinae</taxon>
        <taxon>Myodes</taxon>
    </lineage>
</organism>
<comment type="subcellular location">
    <subcellularLocation>
        <location evidence="1">Nucleus</location>
    </subcellularLocation>
</comment>
<evidence type="ECO:0000313" key="8">
    <source>
        <dbReference type="EMBL" id="KAK7805216.1"/>
    </source>
</evidence>
<keyword evidence="3" id="KW-0539">Nucleus</keyword>
<comment type="function">
    <text evidence="4">Prothymosin alpha may mediate immune function by conferring resistance to certain opportunistic infections.</text>
</comment>
<comment type="subunit">
    <text evidence="5">Interacts with NUPR1; regulates apoptotic process.</text>
</comment>
<dbReference type="EMBL" id="JBBHLL010000348">
    <property type="protein sequence ID" value="KAK7805216.1"/>
    <property type="molecule type" value="Genomic_DNA"/>
</dbReference>
<feature type="non-terminal residue" evidence="8">
    <location>
        <position position="157"/>
    </location>
</feature>
<feature type="compositionally biased region" description="Basic and acidic residues" evidence="7">
    <location>
        <begin position="74"/>
        <end position="89"/>
    </location>
</feature>
<feature type="region of interest" description="Disordered" evidence="7">
    <location>
        <begin position="1"/>
        <end position="117"/>
    </location>
</feature>
<name>A0AAW0HSV7_MYOGA</name>
<comment type="caution">
    <text evidence="8">The sequence shown here is derived from an EMBL/GenBank/DDBJ whole genome shotgun (WGS) entry which is preliminary data.</text>
</comment>
<feature type="non-terminal residue" evidence="8">
    <location>
        <position position="1"/>
    </location>
</feature>
<sequence length="157" mass="16833">SVDTSSESTDKDLKEVVEKAVNGRGVPANGNASEESIGEEEEEGDGKAEVGNKDEKTEAPMSKQVAEDDGDNDVDTKKQKIQNKPEKKPASPLPSAAALPSSPQPASPTPRVNDTVTAPLSINIPQFYFPEGLPDTCSNYEQILSRVETAFMDIEDQ</sequence>
<evidence type="ECO:0000256" key="5">
    <source>
        <dbReference type="ARBA" id="ARBA00038744"/>
    </source>
</evidence>
<proteinExistence type="inferred from homology"/>
<comment type="similarity">
    <text evidence="2">Belongs to the pro/parathymosin family.</text>
</comment>
<dbReference type="GO" id="GO:0042393">
    <property type="term" value="F:histone binding"/>
    <property type="evidence" value="ECO:0007669"/>
    <property type="project" value="TreeGrafter"/>
</dbReference>
<dbReference type="PANTHER" id="PTHR22745:SF0">
    <property type="entry name" value="PROTHYMOSIN ALPHA"/>
    <property type="match status" value="1"/>
</dbReference>
<feature type="compositionally biased region" description="Basic and acidic residues" evidence="7">
    <location>
        <begin position="45"/>
        <end position="58"/>
    </location>
</feature>
<accession>A0AAW0HSV7</accession>
<dbReference type="Gene3D" id="1.10.238.230">
    <property type="match status" value="1"/>
</dbReference>
<reference evidence="8 9" key="1">
    <citation type="journal article" date="2023" name="bioRxiv">
        <title>Conserved and derived expression patterns and positive selection on dental genes reveal complex evolutionary context of ever-growing rodent molars.</title>
        <authorList>
            <person name="Calamari Z.T."/>
            <person name="Song A."/>
            <person name="Cohen E."/>
            <person name="Akter M."/>
            <person name="Roy R.D."/>
            <person name="Hallikas O."/>
            <person name="Christensen M.M."/>
            <person name="Li P."/>
            <person name="Marangoni P."/>
            <person name="Jernvall J."/>
            <person name="Klein O.D."/>
        </authorList>
    </citation>
    <scope>NUCLEOTIDE SEQUENCE [LARGE SCALE GENOMIC DNA]</scope>
    <source>
        <strain evidence="8">V071</strain>
    </source>
</reference>
<dbReference type="AlphaFoldDB" id="A0AAW0HSV7"/>
<dbReference type="PANTHER" id="PTHR22745">
    <property type="entry name" value="PROTHYMOSIN ALPHA"/>
    <property type="match status" value="1"/>
</dbReference>